<dbReference type="PANTHER" id="PTHR43390">
    <property type="entry name" value="SIGNAL PEPTIDASE I"/>
    <property type="match status" value="1"/>
</dbReference>
<organism evidence="9 10">
    <name type="scientific">Paenibacillus methanolicus</name>
    <dbReference type="NCBI Taxonomy" id="582686"/>
    <lineage>
        <taxon>Bacteria</taxon>
        <taxon>Bacillati</taxon>
        <taxon>Bacillota</taxon>
        <taxon>Bacilli</taxon>
        <taxon>Bacillales</taxon>
        <taxon>Paenibacillaceae</taxon>
        <taxon>Paenibacillus</taxon>
    </lineage>
</organism>
<dbReference type="NCBIfam" id="TIGR02227">
    <property type="entry name" value="sigpep_I_bact"/>
    <property type="match status" value="1"/>
</dbReference>
<dbReference type="InterPro" id="IPR019757">
    <property type="entry name" value="Pept_S26A_signal_pept_1_Lys-AS"/>
</dbReference>
<feature type="active site" evidence="6">
    <location>
        <position position="51"/>
    </location>
</feature>
<name>A0A5S5BXW5_9BACL</name>
<dbReference type="PROSITE" id="PS00760">
    <property type="entry name" value="SPASE_I_2"/>
    <property type="match status" value="1"/>
</dbReference>
<dbReference type="InterPro" id="IPR036286">
    <property type="entry name" value="LexA/Signal_pep-like_sf"/>
</dbReference>
<dbReference type="GO" id="GO:0009003">
    <property type="term" value="F:signal peptidase activity"/>
    <property type="evidence" value="ECO:0007669"/>
    <property type="project" value="UniProtKB-EC"/>
</dbReference>
<dbReference type="Pfam" id="PF10502">
    <property type="entry name" value="Peptidase_S26"/>
    <property type="match status" value="1"/>
</dbReference>
<evidence type="ECO:0000256" key="4">
    <source>
        <dbReference type="ARBA" id="ARBA00013208"/>
    </source>
</evidence>
<dbReference type="InterPro" id="IPR000223">
    <property type="entry name" value="Pept_S26A_signal_pept_1"/>
</dbReference>
<evidence type="ECO:0000256" key="2">
    <source>
        <dbReference type="ARBA" id="ARBA00004401"/>
    </source>
</evidence>
<dbReference type="RefSeq" id="WP_148931607.1">
    <property type="nucleotide sequence ID" value="NZ_VNHS01000009.1"/>
</dbReference>
<dbReference type="GO" id="GO:0005886">
    <property type="term" value="C:plasma membrane"/>
    <property type="evidence" value="ECO:0007669"/>
    <property type="project" value="UniProtKB-SubCell"/>
</dbReference>
<dbReference type="PROSITE" id="PS00761">
    <property type="entry name" value="SPASE_I_3"/>
    <property type="match status" value="1"/>
</dbReference>
<comment type="similarity">
    <text evidence="3 7">Belongs to the peptidase S26 family.</text>
</comment>
<comment type="subcellular location">
    <subcellularLocation>
        <location evidence="2">Cell membrane</location>
        <topology evidence="2">Single-pass type II membrane protein</topology>
    </subcellularLocation>
    <subcellularLocation>
        <location evidence="7">Membrane</location>
        <topology evidence="7">Single-pass type II membrane protein</topology>
    </subcellularLocation>
</comment>
<dbReference type="InterPro" id="IPR019758">
    <property type="entry name" value="Pept_S26A_signal_pept_1_CS"/>
</dbReference>
<sequence>MSKSKPQPAPAAKKGVFREIRDWTITLSIAIAGSLLIQNYAIAQTEVQNVSMQGTLYEGQRLVEDKLSYRFNAPDRGDIVIINGPEYELRLVKRLIGLPGDVIDVQAGRLYINGELQEEPYAKGSTYAGSVSLPYTVPSGHVFVMGDNREHSIDSRELGPIAISSLEGRAIFRLWPPGVFGQLD</sequence>
<dbReference type="Proteomes" id="UP000323257">
    <property type="component" value="Unassembled WGS sequence"/>
</dbReference>
<evidence type="ECO:0000256" key="7">
    <source>
        <dbReference type="RuleBase" id="RU362042"/>
    </source>
</evidence>
<keyword evidence="7" id="KW-0645">Protease</keyword>
<dbReference type="EMBL" id="VNHS01000009">
    <property type="protein sequence ID" value="TYP72005.1"/>
    <property type="molecule type" value="Genomic_DNA"/>
</dbReference>
<accession>A0A5S5BXW5</accession>
<evidence type="ECO:0000313" key="9">
    <source>
        <dbReference type="EMBL" id="TYP72005.1"/>
    </source>
</evidence>
<evidence type="ECO:0000256" key="3">
    <source>
        <dbReference type="ARBA" id="ARBA00009370"/>
    </source>
</evidence>
<reference evidence="9 10" key="1">
    <citation type="submission" date="2019-07" db="EMBL/GenBank/DDBJ databases">
        <title>Genomic Encyclopedia of Type Strains, Phase III (KMG-III): the genomes of soil and plant-associated and newly described type strains.</title>
        <authorList>
            <person name="Whitman W."/>
        </authorList>
    </citation>
    <scope>NUCLEOTIDE SEQUENCE [LARGE SCALE GENOMIC DNA]</scope>
    <source>
        <strain evidence="9 10">BL24</strain>
    </source>
</reference>
<keyword evidence="5 7" id="KW-0378">Hydrolase</keyword>
<evidence type="ECO:0000313" key="10">
    <source>
        <dbReference type="Proteomes" id="UP000323257"/>
    </source>
</evidence>
<dbReference type="SUPFAM" id="SSF51306">
    <property type="entry name" value="LexA/Signal peptidase"/>
    <property type="match status" value="1"/>
</dbReference>
<evidence type="ECO:0000259" key="8">
    <source>
        <dbReference type="Pfam" id="PF10502"/>
    </source>
</evidence>
<comment type="catalytic activity">
    <reaction evidence="1 7">
        <text>Cleavage of hydrophobic, N-terminal signal or leader sequences from secreted and periplasmic proteins.</text>
        <dbReference type="EC" id="3.4.21.89"/>
    </reaction>
</comment>
<dbReference type="PRINTS" id="PR00727">
    <property type="entry name" value="LEADERPTASE"/>
</dbReference>
<dbReference type="GO" id="GO:0004252">
    <property type="term" value="F:serine-type endopeptidase activity"/>
    <property type="evidence" value="ECO:0007669"/>
    <property type="project" value="InterPro"/>
</dbReference>
<dbReference type="PANTHER" id="PTHR43390:SF1">
    <property type="entry name" value="CHLOROPLAST PROCESSING PEPTIDASE"/>
    <property type="match status" value="1"/>
</dbReference>
<dbReference type="OrthoDB" id="9802919at2"/>
<comment type="caution">
    <text evidence="9">The sequence shown here is derived from an EMBL/GenBank/DDBJ whole genome shotgun (WGS) entry which is preliminary data.</text>
</comment>
<dbReference type="GO" id="GO:0006465">
    <property type="term" value="P:signal peptide processing"/>
    <property type="evidence" value="ECO:0007669"/>
    <property type="project" value="InterPro"/>
</dbReference>
<dbReference type="AlphaFoldDB" id="A0A5S5BXW5"/>
<proteinExistence type="inferred from homology"/>
<feature type="domain" description="Peptidase S26" evidence="8">
    <location>
        <begin position="21"/>
        <end position="175"/>
    </location>
</feature>
<dbReference type="InterPro" id="IPR019533">
    <property type="entry name" value="Peptidase_S26"/>
</dbReference>
<evidence type="ECO:0000256" key="6">
    <source>
        <dbReference type="PIRSR" id="PIRSR600223-1"/>
    </source>
</evidence>
<evidence type="ECO:0000256" key="1">
    <source>
        <dbReference type="ARBA" id="ARBA00000677"/>
    </source>
</evidence>
<dbReference type="EC" id="3.4.21.89" evidence="4 7"/>
<dbReference type="Gene3D" id="2.10.109.10">
    <property type="entry name" value="Umud Fragment, subunit A"/>
    <property type="match status" value="1"/>
</dbReference>
<gene>
    <name evidence="9" type="ORF">BCM02_109284</name>
</gene>
<protein>
    <recommendedName>
        <fullName evidence="4 7">Signal peptidase I</fullName>
        <ecNumber evidence="4 7">3.4.21.89</ecNumber>
    </recommendedName>
</protein>
<dbReference type="CDD" id="cd06530">
    <property type="entry name" value="S26_SPase_I"/>
    <property type="match status" value="1"/>
</dbReference>
<evidence type="ECO:0000256" key="5">
    <source>
        <dbReference type="ARBA" id="ARBA00022801"/>
    </source>
</evidence>
<feature type="active site" evidence="6">
    <location>
        <position position="93"/>
    </location>
</feature>
<keyword evidence="10" id="KW-1185">Reference proteome</keyword>